<keyword evidence="7" id="KW-0418">Kinase</keyword>
<feature type="compositionally biased region" description="Basic and acidic residues" evidence="13">
    <location>
        <begin position="357"/>
        <end position="368"/>
    </location>
</feature>
<name>A0A8C4WA43_9SAUR</name>
<keyword evidence="17" id="KW-1185">Reference proteome</keyword>
<dbReference type="OrthoDB" id="10027016at2759"/>
<feature type="compositionally biased region" description="Basic and acidic residues" evidence="13">
    <location>
        <begin position="420"/>
        <end position="441"/>
    </location>
</feature>
<evidence type="ECO:0000256" key="9">
    <source>
        <dbReference type="ARBA" id="ARBA00047899"/>
    </source>
</evidence>
<dbReference type="InterPro" id="IPR008271">
    <property type="entry name" value="Ser/Thr_kinase_AS"/>
</dbReference>
<feature type="binding site" evidence="11">
    <location>
        <position position="63"/>
    </location>
    <ligand>
        <name>ATP</name>
        <dbReference type="ChEBI" id="CHEBI:30616"/>
    </ligand>
</feature>
<dbReference type="PANTHER" id="PTHR46538:SF1">
    <property type="entry name" value="NON-SPECIFIC SERINE_THREONINE PROTEIN KINASE"/>
    <property type="match status" value="1"/>
</dbReference>
<feature type="compositionally biased region" description="Low complexity" evidence="13">
    <location>
        <begin position="594"/>
        <end position="604"/>
    </location>
</feature>
<dbReference type="Proteomes" id="UP000694390">
    <property type="component" value="Chromosome 7"/>
</dbReference>
<evidence type="ECO:0000256" key="5">
    <source>
        <dbReference type="ARBA" id="ARBA00022679"/>
    </source>
</evidence>
<dbReference type="PROSITE" id="PS00108">
    <property type="entry name" value="PROTEIN_KINASE_ST"/>
    <property type="match status" value="1"/>
</dbReference>
<dbReference type="AlphaFoldDB" id="A0A8C4WA43"/>
<feature type="compositionally biased region" description="Polar residues" evidence="13">
    <location>
        <begin position="494"/>
        <end position="509"/>
    </location>
</feature>
<accession>A0A8C4WA43</accession>
<feature type="coiled-coil region" evidence="12">
    <location>
        <begin position="781"/>
        <end position="929"/>
    </location>
</feature>
<dbReference type="InterPro" id="IPR051585">
    <property type="entry name" value="STE20_Ser/Thr_Kinases"/>
</dbReference>
<dbReference type="FunFam" id="3.30.200.20:FF:000120">
    <property type="entry name" value="STE20-like serine/threonine-protein kinase"/>
    <property type="match status" value="1"/>
</dbReference>
<dbReference type="InterPro" id="IPR001943">
    <property type="entry name" value="UVR_dom"/>
</dbReference>
<feature type="region of interest" description="Disordered" evidence="13">
    <location>
        <begin position="693"/>
        <end position="715"/>
    </location>
</feature>
<reference evidence="16" key="3">
    <citation type="submission" date="2025-09" db="UniProtKB">
        <authorList>
            <consortium name="Ensembl"/>
        </authorList>
    </citation>
    <scope>IDENTIFICATION</scope>
</reference>
<evidence type="ECO:0000256" key="10">
    <source>
        <dbReference type="ARBA" id="ARBA00048679"/>
    </source>
</evidence>
<dbReference type="GO" id="GO:0005524">
    <property type="term" value="F:ATP binding"/>
    <property type="evidence" value="ECO:0007669"/>
    <property type="project" value="UniProtKB-UniRule"/>
</dbReference>
<evidence type="ECO:0000256" key="3">
    <source>
        <dbReference type="ARBA" id="ARBA00022527"/>
    </source>
</evidence>
<evidence type="ECO:0000256" key="7">
    <source>
        <dbReference type="ARBA" id="ARBA00022777"/>
    </source>
</evidence>
<dbReference type="InterPro" id="IPR000719">
    <property type="entry name" value="Prot_kinase_dom"/>
</dbReference>
<keyword evidence="5" id="KW-0808">Transferase</keyword>
<feature type="compositionally biased region" description="Basic and acidic residues" evidence="13">
    <location>
        <begin position="448"/>
        <end position="466"/>
    </location>
</feature>
<feature type="compositionally biased region" description="Basic and acidic residues" evidence="13">
    <location>
        <begin position="521"/>
        <end position="546"/>
    </location>
</feature>
<evidence type="ECO:0000256" key="2">
    <source>
        <dbReference type="ARBA" id="ARBA00012513"/>
    </source>
</evidence>
<keyword evidence="3" id="KW-0723">Serine/threonine-protein kinase</keyword>
<feature type="compositionally biased region" description="Basic and acidic residues" evidence="13">
    <location>
        <begin position="383"/>
        <end position="407"/>
    </location>
</feature>
<evidence type="ECO:0000313" key="16">
    <source>
        <dbReference type="Ensembl" id="ENSGEVP00005014487.1"/>
    </source>
</evidence>
<feature type="coiled-coil region" evidence="12">
    <location>
        <begin position="958"/>
        <end position="992"/>
    </location>
</feature>
<protein>
    <recommendedName>
        <fullName evidence="2">non-specific serine/threonine protein kinase</fullName>
        <ecNumber evidence="2">2.7.11.1</ecNumber>
    </recommendedName>
</protein>
<dbReference type="GO" id="GO:0004674">
    <property type="term" value="F:protein serine/threonine kinase activity"/>
    <property type="evidence" value="ECO:0007669"/>
    <property type="project" value="UniProtKB-KW"/>
</dbReference>
<feature type="coiled-coil region" evidence="12">
    <location>
        <begin position="1040"/>
        <end position="1074"/>
    </location>
</feature>
<dbReference type="InterPro" id="IPR011009">
    <property type="entry name" value="Kinase-like_dom_sf"/>
</dbReference>
<keyword evidence="6 11" id="KW-0547">Nucleotide-binding</keyword>
<dbReference type="PROSITE" id="PS00107">
    <property type="entry name" value="PROTEIN_KINASE_ATP"/>
    <property type="match status" value="1"/>
</dbReference>
<dbReference type="PROSITE" id="PS50151">
    <property type="entry name" value="UVR"/>
    <property type="match status" value="1"/>
</dbReference>
<evidence type="ECO:0000256" key="8">
    <source>
        <dbReference type="ARBA" id="ARBA00022840"/>
    </source>
</evidence>
<dbReference type="Gene3D" id="3.30.200.20">
    <property type="entry name" value="Phosphorylase Kinase, domain 1"/>
    <property type="match status" value="1"/>
</dbReference>
<feature type="compositionally biased region" description="Basic and acidic residues" evidence="13">
    <location>
        <begin position="558"/>
        <end position="593"/>
    </location>
</feature>
<reference evidence="16" key="2">
    <citation type="submission" date="2025-08" db="UniProtKB">
        <authorList>
            <consortium name="Ensembl"/>
        </authorList>
    </citation>
    <scope>IDENTIFICATION</scope>
</reference>
<dbReference type="Pfam" id="PF00069">
    <property type="entry name" value="Pkinase"/>
    <property type="match status" value="1"/>
</dbReference>
<sequence>MSFFNFRKIFKLGGEKKKKQYENVKRDLNPEEFWEIIGELGDGAFGKVFKAQNKETKVLAAAKVIDTKSEEELEDYMVEIDILASCDHPNIVKLLDAFYYENNLWILIEFCAGGAVDAVMLELERPLTEPQIKVVCKQTLEALNYLHENKIIHRDLKAGNILFTLDGDIKLADFGVSAKNTRTIQRRDSFIVHLTGKMAPEVVMCETSKDRPYDYKADVWSLGITLIEMAQVEPPHHELNPMLFNANFFYFLRKCLEKNVDARWNTHPFVTVTSNKPVRELIAEAKAEVTEEVEDGKDEDEEEETENSLVIFASSEEDKLSQNAAILESTIKDVSDTTPGDVVKVAEWVSIIEEDEPEKRSGVEKSTGKAEVINEDTGSQTERNLKTEERRAIENEETDENKLKIAPEIENASIQTTEVISKETGEKEEKESRTDRQENKNEGTTIEKITEQKDDGKSEEVQKDEMTGSTNETLVKGAEKMADTEQEPIKNGADNAQETGSTSERQISNGDKIPGTVQKLMESRTEHVHETSSSEETQIKSGDKVTDTNQKLVESENEDVHKTSSVEETEVKDSGKVGDIDQKPKQSKTENIHETNNTEEIQIESVDKVVEPDQNSETNEPEDTQENNIQINAEHSEVPCDAPLKNKLQDPAVEQLNDSELILIPIISVSTEENEEKVKMGNQASAETIQQLEPETLKENDTDSGTGSTADNNSIDLNLSISSFLTKNKDTGSISLQETRRHKKTLKKTRKFVVDGVEVSVTTSKIVTENDSKSEELRFLRRQELRELRLLQKEEQRAQQQLSNKLLQQREQMFRRFEQEMTSKKRQYDQEIENLEKQQKQTIERLEQEHTNRLRDEAKRIKAEQEKELSKFQSMLKNKKKEEQEFVQKQQQELDSSLKKIIQQQKTELANIERDCLNNKQQLMRAREAAIWELEERHLQEKHQLLKQQLKDQYFMQRHQLLKRHEKETEQMQRYNQRLIEELKNRQTQERARLPKIQRSEAKTRMAMFKKSLRINSSGTPEQDREKIKQFATQEEKRQKNERLAQHQKHENQMRDLQLQCEANIRELHQLQNEKCHLLVEHETQKLKELDEEHSLELKEWREKLRPRKKTLEEEFARKLQEQEVFFKMTGESECLNPSAQSRISKFYPIPSLHSTGS</sequence>
<feature type="domain" description="UVR" evidence="15">
    <location>
        <begin position="829"/>
        <end position="864"/>
    </location>
</feature>
<keyword evidence="8 11" id="KW-0067">ATP-binding</keyword>
<evidence type="ECO:0000256" key="1">
    <source>
        <dbReference type="ARBA" id="ARBA00008874"/>
    </source>
</evidence>
<keyword evidence="4" id="KW-0597">Phosphoprotein</keyword>
<gene>
    <name evidence="16" type="primary">SLK</name>
</gene>
<evidence type="ECO:0000259" key="15">
    <source>
        <dbReference type="PROSITE" id="PS50151"/>
    </source>
</evidence>
<comment type="catalytic activity">
    <reaction evidence="10">
        <text>L-seryl-[protein] + ATP = O-phospho-L-seryl-[protein] + ADP + H(+)</text>
        <dbReference type="Rhea" id="RHEA:17989"/>
        <dbReference type="Rhea" id="RHEA-COMP:9863"/>
        <dbReference type="Rhea" id="RHEA-COMP:11604"/>
        <dbReference type="ChEBI" id="CHEBI:15378"/>
        <dbReference type="ChEBI" id="CHEBI:29999"/>
        <dbReference type="ChEBI" id="CHEBI:30616"/>
        <dbReference type="ChEBI" id="CHEBI:83421"/>
        <dbReference type="ChEBI" id="CHEBI:456216"/>
        <dbReference type="EC" id="2.7.11.1"/>
    </reaction>
</comment>
<comment type="catalytic activity">
    <reaction evidence="9">
        <text>L-threonyl-[protein] + ATP = O-phospho-L-threonyl-[protein] + ADP + H(+)</text>
        <dbReference type="Rhea" id="RHEA:46608"/>
        <dbReference type="Rhea" id="RHEA-COMP:11060"/>
        <dbReference type="Rhea" id="RHEA-COMP:11605"/>
        <dbReference type="ChEBI" id="CHEBI:15378"/>
        <dbReference type="ChEBI" id="CHEBI:30013"/>
        <dbReference type="ChEBI" id="CHEBI:30616"/>
        <dbReference type="ChEBI" id="CHEBI:61977"/>
        <dbReference type="ChEBI" id="CHEBI:456216"/>
        <dbReference type="EC" id="2.7.11.1"/>
    </reaction>
</comment>
<dbReference type="SUPFAM" id="SSF56112">
    <property type="entry name" value="Protein kinase-like (PK-like)"/>
    <property type="match status" value="1"/>
</dbReference>
<dbReference type="Gene3D" id="1.10.510.10">
    <property type="entry name" value="Transferase(Phosphotransferase) domain 1"/>
    <property type="match status" value="1"/>
</dbReference>
<dbReference type="GeneTree" id="ENSGT00940000156184"/>
<dbReference type="InterPro" id="IPR017441">
    <property type="entry name" value="Protein_kinase_ATP_BS"/>
</dbReference>
<dbReference type="PROSITE" id="PS50011">
    <property type="entry name" value="PROTEIN_KINASE_DOM"/>
    <property type="match status" value="1"/>
</dbReference>
<evidence type="ECO:0000313" key="17">
    <source>
        <dbReference type="Proteomes" id="UP000694390"/>
    </source>
</evidence>
<dbReference type="Ensembl" id="ENSGEVT00005015190.1">
    <property type="protein sequence ID" value="ENSGEVP00005014487.1"/>
    <property type="gene ID" value="ENSGEVG00005010221.1"/>
</dbReference>
<organism evidence="16 17">
    <name type="scientific">Gopherus evgoodei</name>
    <name type="common">Goodes thornscrub tortoise</name>
    <dbReference type="NCBI Taxonomy" id="1825980"/>
    <lineage>
        <taxon>Eukaryota</taxon>
        <taxon>Metazoa</taxon>
        <taxon>Chordata</taxon>
        <taxon>Craniata</taxon>
        <taxon>Vertebrata</taxon>
        <taxon>Euteleostomi</taxon>
        <taxon>Archelosauria</taxon>
        <taxon>Testudinata</taxon>
        <taxon>Testudines</taxon>
        <taxon>Cryptodira</taxon>
        <taxon>Durocryptodira</taxon>
        <taxon>Testudinoidea</taxon>
        <taxon>Testudinidae</taxon>
        <taxon>Gopherus</taxon>
    </lineage>
</organism>
<keyword evidence="12" id="KW-0175">Coiled coil</keyword>
<feature type="region of interest" description="Disordered" evidence="13">
    <location>
        <begin position="356"/>
        <end position="645"/>
    </location>
</feature>
<evidence type="ECO:0000259" key="14">
    <source>
        <dbReference type="PROSITE" id="PS50011"/>
    </source>
</evidence>
<evidence type="ECO:0000256" key="13">
    <source>
        <dbReference type="SAM" id="MobiDB-lite"/>
    </source>
</evidence>
<evidence type="ECO:0000256" key="6">
    <source>
        <dbReference type="ARBA" id="ARBA00022741"/>
    </source>
</evidence>
<dbReference type="Pfam" id="PF12474">
    <property type="entry name" value="PKK"/>
    <property type="match status" value="2"/>
</dbReference>
<dbReference type="InterPro" id="IPR022165">
    <property type="entry name" value="PKK"/>
</dbReference>
<dbReference type="PANTHER" id="PTHR46538">
    <property type="entry name" value="PROTEIN KINASE DOMAIN-CONTAINING PROTEIN"/>
    <property type="match status" value="1"/>
</dbReference>
<comment type="similarity">
    <text evidence="1">Belongs to the protein kinase superfamily. STE Ser/Thr protein kinase family. STE20 subfamily.</text>
</comment>
<reference evidence="16" key="1">
    <citation type="submission" date="2019-06" db="EMBL/GenBank/DDBJ databases">
        <title>G10K-VGP Goodes thornscrub tortoise genome, primary haplotype.</title>
        <authorList>
            <person name="Murphy B."/>
            <person name="Edwards T."/>
            <person name="Rhie A."/>
            <person name="Koren S."/>
            <person name="Phillippy A."/>
            <person name="Fedrigo O."/>
            <person name="Haase B."/>
            <person name="Mountcastle J."/>
            <person name="Lewin H."/>
            <person name="Damas J."/>
            <person name="Howe K."/>
            <person name="Formenti G."/>
            <person name="Myers G."/>
            <person name="Durbin R."/>
            <person name="Jarvis E.D."/>
        </authorList>
    </citation>
    <scope>NUCLEOTIDE SEQUENCE [LARGE SCALE GENOMIC DNA]</scope>
</reference>
<evidence type="ECO:0000256" key="12">
    <source>
        <dbReference type="SAM" id="Coils"/>
    </source>
</evidence>
<dbReference type="SMART" id="SM00220">
    <property type="entry name" value="S_TKc"/>
    <property type="match status" value="1"/>
</dbReference>
<dbReference type="EC" id="2.7.11.1" evidence="2"/>
<feature type="domain" description="Protein kinase" evidence="14">
    <location>
        <begin position="34"/>
        <end position="282"/>
    </location>
</feature>
<evidence type="ECO:0000256" key="11">
    <source>
        <dbReference type="PROSITE-ProRule" id="PRU10141"/>
    </source>
</evidence>
<proteinExistence type="inferred from homology"/>
<evidence type="ECO:0000256" key="4">
    <source>
        <dbReference type="ARBA" id="ARBA00022553"/>
    </source>
</evidence>